<dbReference type="GO" id="GO:0015074">
    <property type="term" value="P:DNA integration"/>
    <property type="evidence" value="ECO:0007669"/>
    <property type="project" value="UniProtKB-KW"/>
</dbReference>
<dbReference type="PANTHER" id="PTHR33064:SF37">
    <property type="entry name" value="RIBONUCLEASE H"/>
    <property type="match status" value="1"/>
</dbReference>
<reference evidence="11 12" key="1">
    <citation type="journal article" date="2017" name="Genome Biol. Evol.">
        <title>Phytophthora megakarya and P. palmivora, closely related causal agents of cacao black pod rot, underwent increases in genome sizes and gene numbers by different mechanisms.</title>
        <authorList>
            <person name="Ali S.S."/>
            <person name="Shao J."/>
            <person name="Lary D.J."/>
            <person name="Kronmiller B."/>
            <person name="Shen D."/>
            <person name="Strem M.D."/>
            <person name="Amoako-Attah I."/>
            <person name="Akrofi A.Y."/>
            <person name="Begoude B.A."/>
            <person name="Ten Hoopen G.M."/>
            <person name="Coulibaly K."/>
            <person name="Kebe B.I."/>
            <person name="Melnick R.L."/>
            <person name="Guiltinan M.J."/>
            <person name="Tyler B.M."/>
            <person name="Meinhardt L.W."/>
            <person name="Bailey B.A."/>
        </authorList>
    </citation>
    <scope>NUCLEOTIDE SEQUENCE [LARGE SCALE GENOMIC DNA]</scope>
    <source>
        <strain evidence="12">sbr112.9</strain>
    </source>
</reference>
<dbReference type="PROSITE" id="PS00141">
    <property type="entry name" value="ASP_PROTEASE"/>
    <property type="match status" value="1"/>
</dbReference>
<feature type="domain" description="Reverse transcriptase" evidence="8">
    <location>
        <begin position="506"/>
        <end position="603"/>
    </location>
</feature>
<keyword evidence="2" id="KW-0548">Nucleotidyltransferase</keyword>
<keyword evidence="6 11" id="KW-0695">RNA-directed DNA polymerase</keyword>
<dbReference type="Pfam" id="PF00078">
    <property type="entry name" value="RVT_1"/>
    <property type="match status" value="1"/>
</dbReference>
<dbReference type="InterPro" id="IPR043128">
    <property type="entry name" value="Rev_trsase/Diguanyl_cyclase"/>
</dbReference>
<evidence type="ECO:0000259" key="10">
    <source>
        <dbReference type="Pfam" id="PF17921"/>
    </source>
</evidence>
<dbReference type="Pfam" id="PF17919">
    <property type="entry name" value="RT_RNaseH_2"/>
    <property type="match status" value="1"/>
</dbReference>
<dbReference type="InterPro" id="IPR021109">
    <property type="entry name" value="Peptidase_aspartic_dom_sf"/>
</dbReference>
<keyword evidence="5" id="KW-0229">DNA integration</keyword>
<keyword evidence="12" id="KW-1185">Reference proteome</keyword>
<evidence type="ECO:0000256" key="5">
    <source>
        <dbReference type="ARBA" id="ARBA00022908"/>
    </source>
</evidence>
<feature type="domain" description="Integrase zinc-binding" evidence="10">
    <location>
        <begin position="1191"/>
        <end position="1247"/>
    </location>
</feature>
<dbReference type="Proteomes" id="UP000237271">
    <property type="component" value="Unassembled WGS sequence"/>
</dbReference>
<evidence type="ECO:0000259" key="8">
    <source>
        <dbReference type="Pfam" id="PF00078"/>
    </source>
</evidence>
<dbReference type="CDD" id="cd01647">
    <property type="entry name" value="RT_LTR"/>
    <property type="match status" value="1"/>
</dbReference>
<keyword evidence="1" id="KW-0808">Transferase</keyword>
<feature type="compositionally biased region" description="Basic and acidic residues" evidence="7">
    <location>
        <begin position="329"/>
        <end position="341"/>
    </location>
</feature>
<dbReference type="PANTHER" id="PTHR33064">
    <property type="entry name" value="POL PROTEIN"/>
    <property type="match status" value="1"/>
</dbReference>
<dbReference type="GO" id="GO:0006508">
    <property type="term" value="P:proteolysis"/>
    <property type="evidence" value="ECO:0007669"/>
    <property type="project" value="InterPro"/>
</dbReference>
<name>A0A2P4WZ64_9STRA</name>
<dbReference type="GO" id="GO:0004190">
    <property type="term" value="F:aspartic-type endopeptidase activity"/>
    <property type="evidence" value="ECO:0007669"/>
    <property type="project" value="InterPro"/>
</dbReference>
<dbReference type="EMBL" id="NCKW01020204">
    <property type="protein sequence ID" value="POM58572.1"/>
    <property type="molecule type" value="Genomic_DNA"/>
</dbReference>
<dbReference type="InterPro" id="IPR001969">
    <property type="entry name" value="Aspartic_peptidase_AS"/>
</dbReference>
<dbReference type="Gene3D" id="3.30.70.270">
    <property type="match status" value="2"/>
</dbReference>
<feature type="region of interest" description="Disordered" evidence="7">
    <location>
        <begin position="303"/>
        <end position="383"/>
    </location>
</feature>
<evidence type="ECO:0000256" key="6">
    <source>
        <dbReference type="ARBA" id="ARBA00022918"/>
    </source>
</evidence>
<dbReference type="Gene3D" id="1.10.340.70">
    <property type="match status" value="1"/>
</dbReference>
<dbReference type="InterPro" id="IPR012337">
    <property type="entry name" value="RNaseH-like_sf"/>
</dbReference>
<keyword evidence="4" id="KW-0694">RNA-binding</keyword>
<dbReference type="Gene3D" id="2.40.70.10">
    <property type="entry name" value="Acid Proteases"/>
    <property type="match status" value="1"/>
</dbReference>
<evidence type="ECO:0000313" key="12">
    <source>
        <dbReference type="Proteomes" id="UP000237271"/>
    </source>
</evidence>
<dbReference type="Pfam" id="PF17921">
    <property type="entry name" value="Integrase_H2C2"/>
    <property type="match status" value="1"/>
</dbReference>
<dbReference type="OrthoDB" id="124389at2759"/>
<evidence type="ECO:0000259" key="9">
    <source>
        <dbReference type="Pfam" id="PF17919"/>
    </source>
</evidence>
<organism evidence="11 12">
    <name type="scientific">Phytophthora palmivora</name>
    <dbReference type="NCBI Taxonomy" id="4796"/>
    <lineage>
        <taxon>Eukaryota</taxon>
        <taxon>Sar</taxon>
        <taxon>Stramenopiles</taxon>
        <taxon>Oomycota</taxon>
        <taxon>Peronosporomycetes</taxon>
        <taxon>Peronosporales</taxon>
        <taxon>Peronosporaceae</taxon>
        <taxon>Phytophthora</taxon>
    </lineage>
</organism>
<comment type="caution">
    <text evidence="11">The sequence shown here is derived from an EMBL/GenBank/DDBJ whole genome shotgun (WGS) entry which is preliminary data.</text>
</comment>
<evidence type="ECO:0000256" key="1">
    <source>
        <dbReference type="ARBA" id="ARBA00022679"/>
    </source>
</evidence>
<evidence type="ECO:0000256" key="7">
    <source>
        <dbReference type="SAM" id="MobiDB-lite"/>
    </source>
</evidence>
<accession>A0A2P4WZ64</accession>
<protein>
    <submittedName>
        <fullName evidence="11">Reverse transcriptase</fullName>
    </submittedName>
</protein>
<dbReference type="Gene3D" id="3.30.420.10">
    <property type="entry name" value="Ribonuclease H-like superfamily/Ribonuclease H"/>
    <property type="match status" value="1"/>
</dbReference>
<dbReference type="InterPro" id="IPR041588">
    <property type="entry name" value="Integrase_H2C2"/>
</dbReference>
<dbReference type="SUPFAM" id="SSF53098">
    <property type="entry name" value="Ribonuclease H-like"/>
    <property type="match status" value="1"/>
</dbReference>
<dbReference type="SUPFAM" id="SSF50630">
    <property type="entry name" value="Acid proteases"/>
    <property type="match status" value="1"/>
</dbReference>
<evidence type="ECO:0000256" key="2">
    <source>
        <dbReference type="ARBA" id="ARBA00022695"/>
    </source>
</evidence>
<feature type="domain" description="Reverse transcriptase/retrotransposon-derived protein RNase H-like" evidence="9">
    <location>
        <begin position="807"/>
        <end position="898"/>
    </location>
</feature>
<dbReference type="InterPro" id="IPR051320">
    <property type="entry name" value="Viral_Replic_Matur_Polypro"/>
</dbReference>
<evidence type="ECO:0000256" key="3">
    <source>
        <dbReference type="ARBA" id="ARBA00022842"/>
    </source>
</evidence>
<gene>
    <name evidence="11" type="ORF">PHPALM_36762</name>
</gene>
<dbReference type="Gene3D" id="3.10.10.10">
    <property type="entry name" value="HIV Type 1 Reverse Transcriptase, subunit A, domain 1"/>
    <property type="match status" value="1"/>
</dbReference>
<dbReference type="InterPro" id="IPR041577">
    <property type="entry name" value="RT_RNaseH_2"/>
</dbReference>
<feature type="compositionally biased region" description="Polar residues" evidence="7">
    <location>
        <begin position="313"/>
        <end position="326"/>
    </location>
</feature>
<dbReference type="CDD" id="cd00303">
    <property type="entry name" value="retropepsin_like"/>
    <property type="match status" value="1"/>
</dbReference>
<dbReference type="GO" id="GO:0003964">
    <property type="term" value="F:RNA-directed DNA polymerase activity"/>
    <property type="evidence" value="ECO:0007669"/>
    <property type="project" value="UniProtKB-KW"/>
</dbReference>
<proteinExistence type="predicted"/>
<keyword evidence="3" id="KW-0460">Magnesium</keyword>
<evidence type="ECO:0000256" key="4">
    <source>
        <dbReference type="ARBA" id="ARBA00022884"/>
    </source>
</evidence>
<dbReference type="GO" id="GO:0003723">
    <property type="term" value="F:RNA binding"/>
    <property type="evidence" value="ECO:0007669"/>
    <property type="project" value="UniProtKB-KW"/>
</dbReference>
<sequence length="1315" mass="148913">MDLLPGESREYWKHYAPGKWFRQAKIAGKINNERGILLLDTGAEVSIVDTAFARKVGCYIDTSQIQDCVGIGESVYRTEGRTRIKITMAGSLVYFFHIWVGDLAGQDAILGMDFMVPAGIRLDLAYGSISLPDEVRIQLSGLRQLYGDKVRLGTVGEHIQIEIGQSVELQLHFRMSDHEKFGVTRGDRWVPPVVKGLGKRRYLQTTNVSDKAIILQEDVRVGIWLSGDHIPRMPGFVSVGSRRYMEWQNLALEATVEGRSEHDEILMESAEPMVDRPSYPIPRGILKRPEISHIQVKPVLRTEDQSLARVDPQDTTPNQTVKTEVISQDVDHVRADQKAEDLDPSIGGLAERDLPRQLSAPIQEASSGKQSDPPDPDPEVPYHEDNELYAEGVDQEMAIHPEINPSTDEVKIEDIKIPTTAEIERLRQRIWKYRHLLIRKGNALPPATRGVVCDIDVGDARLIAQRVRKIAPQFREKLSDLIKGLLSAKMISYSRSRWASPIVVIVRKNGVAIRLGIDYRLVNSLTQLMVYPMPLINDLLEDLDKGLRYCSRDMASGFWDVTMTGRARAISAFVTPFGLFEWNRMPFGLTNAPQIYQRLIDNAQYGFILIPPPGSDPRSADVFEVAEADNPGNPSVIGRRSCVIEWTLADSWYQLCDRVEACDKWNLSISVVKSFWSMSKVEYLGHQVSKDGLEANPKDLKALTDLAFPGSLRSMQSFLGSLNYYSRFIEDYTIYASVLYELREVDFAAMSKNNMSIQIKRGMEHKELDQLDLKEDSGSDPKLKSTETYDPEERVGDRVDRRWIRAHRAFETLKSKIASTPILRHFDADREAVVIVYASDWAISAALMQAYDQIYYSTTFVSRTLKSNELNYSPVEKEVLALRRILDLGYKMLVGRRIRWASLLSPWTLEIVKCVKGEEEILGEIAASITPRSMISPKKEPRRKIQTPIPVIRVDEELYVVSFDGSARVKRGGGAYSPILWKLPEWTVTKVSSAYIEDLTANEAEYRGLLLCLDLLSSVDRKRVVFCGDSNRGEIDCKSPRLTLLRQKALYQLKWWPDHELVHVKRDWNGSADSLASVAIQRQGGVEIESDEAKQDLITLNRLDEVLVVKRSGGPDHGGGDTIRPAVHNTDDLRSPIIAGRIKKYLSGDLQDLTQQEAKSYANLVADYDLDHHDLLFYCPSTRPSDADRDKLMRLGILDHYHMSLEGGHQGIGRTYQWVRDHFHWRGLYKSVQRYVGEYVDCETGKSNLGSKESPQIIAMDHIPSLPRSHKKNTELLIFEDLFSGYSAHQELLRPSPNHMKNVSFDDLEPAKQIA</sequence>
<dbReference type="InterPro" id="IPR000477">
    <property type="entry name" value="RT_dom"/>
</dbReference>
<dbReference type="InterPro" id="IPR043502">
    <property type="entry name" value="DNA/RNA_pol_sf"/>
</dbReference>
<evidence type="ECO:0000313" key="11">
    <source>
        <dbReference type="EMBL" id="POM58572.1"/>
    </source>
</evidence>
<dbReference type="SUPFAM" id="SSF56672">
    <property type="entry name" value="DNA/RNA polymerases"/>
    <property type="match status" value="1"/>
</dbReference>
<dbReference type="InterPro" id="IPR036397">
    <property type="entry name" value="RNaseH_sf"/>
</dbReference>